<dbReference type="InterPro" id="IPR005149">
    <property type="entry name" value="Tscrpt_reg_PadR_N"/>
</dbReference>
<dbReference type="InterPro" id="IPR036390">
    <property type="entry name" value="WH_DNA-bd_sf"/>
</dbReference>
<reference evidence="2 3" key="1">
    <citation type="submission" date="2020-08" db="EMBL/GenBank/DDBJ databases">
        <title>Bridging the membrane lipid divide: bacteria of the FCB group superphylum have the potential to synthesize archaeal ether lipids.</title>
        <authorList>
            <person name="Villanueva L."/>
            <person name="Von Meijenfeldt F.A.B."/>
            <person name="Westbye A.B."/>
            <person name="Yadav S."/>
            <person name="Hopmans E.C."/>
            <person name="Dutilh B.E."/>
            <person name="Sinninghe Damste J.S."/>
        </authorList>
    </citation>
    <scope>NUCLEOTIDE SEQUENCE [LARGE SCALE GENOMIC DNA]</scope>
    <source>
        <strain evidence="2">NIOZ-UU36</strain>
    </source>
</reference>
<dbReference type="SUPFAM" id="SSF46785">
    <property type="entry name" value="Winged helix' DNA-binding domain"/>
    <property type="match status" value="1"/>
</dbReference>
<dbReference type="PANTHER" id="PTHR43252:SF7">
    <property type="entry name" value="TRANSCRIPTIONAL REGULATOR YQJI"/>
    <property type="match status" value="1"/>
</dbReference>
<dbReference type="PANTHER" id="PTHR43252">
    <property type="entry name" value="TRANSCRIPTIONAL REGULATOR YQJI"/>
    <property type="match status" value="1"/>
</dbReference>
<sequence>MTNAELAILSLIAEAPRHGYEIDQIIEARGMREWTEIGFSSIYYLLKKLEKAGLVESELIPIQGRGKAQRVYQITADGRAALTEATLEALAHPKNSFPPILLGIANLPVVSQEQALGALRSFRDALAERLQHVTMRAESQQPLPDHVAILFDYSLAMIMAEQTWVEATIQKIESEI</sequence>
<dbReference type="Pfam" id="PF03551">
    <property type="entry name" value="PadR"/>
    <property type="match status" value="1"/>
</dbReference>
<feature type="domain" description="Transcription regulator PadR N-terminal" evidence="1">
    <location>
        <begin position="8"/>
        <end position="84"/>
    </location>
</feature>
<dbReference type="EMBL" id="JACNJN010000053">
    <property type="protein sequence ID" value="MBC8334182.1"/>
    <property type="molecule type" value="Genomic_DNA"/>
</dbReference>
<protein>
    <submittedName>
        <fullName evidence="2">PadR family transcriptional regulator</fullName>
    </submittedName>
</protein>
<proteinExistence type="predicted"/>
<name>A0A8J6TIE1_9CHLR</name>
<gene>
    <name evidence="2" type="ORF">H8E29_02865</name>
</gene>
<dbReference type="Gene3D" id="1.10.10.10">
    <property type="entry name" value="Winged helix-like DNA-binding domain superfamily/Winged helix DNA-binding domain"/>
    <property type="match status" value="1"/>
</dbReference>
<evidence type="ECO:0000313" key="2">
    <source>
        <dbReference type="EMBL" id="MBC8334182.1"/>
    </source>
</evidence>
<dbReference type="Proteomes" id="UP000614469">
    <property type="component" value="Unassembled WGS sequence"/>
</dbReference>
<comment type="caution">
    <text evidence="2">The sequence shown here is derived from an EMBL/GenBank/DDBJ whole genome shotgun (WGS) entry which is preliminary data.</text>
</comment>
<dbReference type="AlphaFoldDB" id="A0A8J6TIE1"/>
<evidence type="ECO:0000259" key="1">
    <source>
        <dbReference type="Pfam" id="PF03551"/>
    </source>
</evidence>
<dbReference type="InterPro" id="IPR036388">
    <property type="entry name" value="WH-like_DNA-bd_sf"/>
</dbReference>
<organism evidence="2 3">
    <name type="scientific">Candidatus Desulfolinea nitratireducens</name>
    <dbReference type="NCBI Taxonomy" id="2841698"/>
    <lineage>
        <taxon>Bacteria</taxon>
        <taxon>Bacillati</taxon>
        <taxon>Chloroflexota</taxon>
        <taxon>Anaerolineae</taxon>
        <taxon>Anaerolineales</taxon>
        <taxon>Anaerolineales incertae sedis</taxon>
        <taxon>Candidatus Desulfolinea</taxon>
    </lineage>
</organism>
<evidence type="ECO:0000313" key="3">
    <source>
        <dbReference type="Proteomes" id="UP000614469"/>
    </source>
</evidence>
<accession>A0A8J6TIE1</accession>